<reference evidence="1" key="1">
    <citation type="journal article" date="2012" name="Proc. Natl. Acad. Sci. U.S.A.">
        <title>Antigenic diversity is generated by distinct evolutionary mechanisms in African trypanosome species.</title>
        <authorList>
            <person name="Jackson A.P."/>
            <person name="Berry A."/>
            <person name="Aslett M."/>
            <person name="Allison H.C."/>
            <person name="Burton P."/>
            <person name="Vavrova-Anderson J."/>
            <person name="Brown R."/>
            <person name="Browne H."/>
            <person name="Corton N."/>
            <person name="Hauser H."/>
            <person name="Gamble J."/>
            <person name="Gilderthorp R."/>
            <person name="Marcello L."/>
            <person name="McQuillan J."/>
            <person name="Otto T.D."/>
            <person name="Quail M.A."/>
            <person name="Sanders M.J."/>
            <person name="van Tonder A."/>
            <person name="Ginger M.L."/>
            <person name="Field M.C."/>
            <person name="Barry J.D."/>
            <person name="Hertz-Fowler C."/>
            <person name="Berriman M."/>
        </authorList>
    </citation>
    <scope>NUCLEOTIDE SEQUENCE</scope>
    <source>
        <strain evidence="1">Y486</strain>
    </source>
</reference>
<dbReference type="VEuPathDB" id="TriTrypDB:TvY486_1105260"/>
<organism evidence="1">
    <name type="scientific">Trypanosoma vivax (strain Y486)</name>
    <dbReference type="NCBI Taxonomy" id="1055687"/>
    <lineage>
        <taxon>Eukaryota</taxon>
        <taxon>Discoba</taxon>
        <taxon>Euglenozoa</taxon>
        <taxon>Kinetoplastea</taxon>
        <taxon>Metakinetoplastina</taxon>
        <taxon>Trypanosomatida</taxon>
        <taxon>Trypanosomatidae</taxon>
        <taxon>Trypanosoma</taxon>
        <taxon>Duttonella</taxon>
    </lineage>
</organism>
<dbReference type="AlphaFoldDB" id="G0UB55"/>
<dbReference type="EMBL" id="HE573027">
    <property type="protein sequence ID" value="CCC53042.1"/>
    <property type="molecule type" value="Genomic_DNA"/>
</dbReference>
<name>G0UB55_TRYVY</name>
<proteinExistence type="predicted"/>
<protein>
    <submittedName>
        <fullName evidence="1">Uncharacterized protein</fullName>
    </submittedName>
</protein>
<sequence>MKGRKSMTKTLLTLHCVVISPSKHILFFNVPDTCCSLLFILILLPVTQRMRLHTSLLLLLFVRGEVGWGWGNYQSLFLSAQGAAVDLLDTGLGHPAPGL</sequence>
<accession>G0UB55</accession>
<gene>
    <name evidence="1" type="ORF">TVY486_1105260</name>
</gene>
<evidence type="ECO:0000313" key="1">
    <source>
        <dbReference type="EMBL" id="CCC53042.1"/>
    </source>
</evidence>